<dbReference type="Gene3D" id="1.10.260.40">
    <property type="entry name" value="lambda repressor-like DNA-binding domains"/>
    <property type="match status" value="1"/>
</dbReference>
<dbReference type="RefSeq" id="WP_242283506.1">
    <property type="nucleotide sequence ID" value="NZ_JAKKSL010000001.1"/>
</dbReference>
<proteinExistence type="predicted"/>
<dbReference type="EMBL" id="JAKKSL010000001">
    <property type="protein sequence ID" value="MCI2282632.1"/>
    <property type="molecule type" value="Genomic_DNA"/>
</dbReference>
<dbReference type="CDD" id="cd00093">
    <property type="entry name" value="HTH_XRE"/>
    <property type="match status" value="1"/>
</dbReference>
<dbReference type="Proteomes" id="UP001139646">
    <property type="component" value="Unassembled WGS sequence"/>
</dbReference>
<accession>A0ABS9X0M3</accession>
<keyword evidence="3" id="KW-1185">Reference proteome</keyword>
<dbReference type="SUPFAM" id="SSF47413">
    <property type="entry name" value="lambda repressor-like DNA-binding domains"/>
    <property type="match status" value="1"/>
</dbReference>
<evidence type="ECO:0000259" key="1">
    <source>
        <dbReference type="PROSITE" id="PS50943"/>
    </source>
</evidence>
<reference evidence="2" key="1">
    <citation type="submission" date="2022-01" db="EMBL/GenBank/DDBJ databases">
        <title>Colwellia maritima, isolated from seawater.</title>
        <authorList>
            <person name="Kristyanto S."/>
            <person name="Jung J."/>
            <person name="Jeon C.O."/>
        </authorList>
    </citation>
    <scope>NUCLEOTIDE SEQUENCE</scope>
    <source>
        <strain evidence="2">MSW7</strain>
    </source>
</reference>
<feature type="domain" description="HTH cro/C1-type" evidence="1">
    <location>
        <begin position="23"/>
        <end position="75"/>
    </location>
</feature>
<comment type="caution">
    <text evidence="2">The sequence shown here is derived from an EMBL/GenBank/DDBJ whole genome shotgun (WGS) entry which is preliminary data.</text>
</comment>
<protein>
    <submittedName>
        <fullName evidence="2">Helix-turn-helix domain-containing protein</fullName>
    </submittedName>
</protein>
<name>A0ABS9X0M3_9GAMM</name>
<evidence type="ECO:0000313" key="2">
    <source>
        <dbReference type="EMBL" id="MCI2282632.1"/>
    </source>
</evidence>
<dbReference type="PROSITE" id="PS50943">
    <property type="entry name" value="HTH_CROC1"/>
    <property type="match status" value="1"/>
</dbReference>
<sequence length="95" mass="10755">MSELIMLSLLSPFELQLELSHFVKATRQAKGYSVRSFSEKTGVPNSTIRKFENTGEVSLRQFLMMYAALGKLSDLQKLTQKIDMPKSIDEVIKNA</sequence>
<dbReference type="Pfam" id="PF01381">
    <property type="entry name" value="HTH_3"/>
    <property type="match status" value="1"/>
</dbReference>
<dbReference type="InterPro" id="IPR010982">
    <property type="entry name" value="Lambda_DNA-bd_dom_sf"/>
</dbReference>
<evidence type="ECO:0000313" key="3">
    <source>
        <dbReference type="Proteomes" id="UP001139646"/>
    </source>
</evidence>
<dbReference type="InterPro" id="IPR001387">
    <property type="entry name" value="Cro/C1-type_HTH"/>
</dbReference>
<gene>
    <name evidence="2" type="ORF">L3081_03450</name>
</gene>
<organism evidence="2 3">
    <name type="scientific">Colwellia maritima</name>
    <dbReference type="NCBI Taxonomy" id="2912588"/>
    <lineage>
        <taxon>Bacteria</taxon>
        <taxon>Pseudomonadati</taxon>
        <taxon>Pseudomonadota</taxon>
        <taxon>Gammaproteobacteria</taxon>
        <taxon>Alteromonadales</taxon>
        <taxon>Colwelliaceae</taxon>
        <taxon>Colwellia</taxon>
    </lineage>
</organism>